<dbReference type="SUPFAM" id="SSF82671">
    <property type="entry name" value="SEA domain"/>
    <property type="match status" value="1"/>
</dbReference>
<protein>
    <submittedName>
        <fullName evidence="2">MUC3B protein</fullName>
    </submittedName>
</protein>
<proteinExistence type="predicted"/>
<sequence>ADPCQNEGVWTATGCSCQAYLEGDYCQFSSPTIDITPEVGSFVGMTARVTNRHFSEAMGDPSSTAYRGFADEFERTMDQIYQNVSDYHSTKILNLRNGSVVVDYKVLLHPPPEADSSYSLGRRSQELLETLTSAAQPHNCSHAASRGLGRAERVLDGVARRVAVAIAAALQLGSDQICRKRVPAKFRRFYHPYTIGRGVFCVTNCTLNVPGAINCNGG</sequence>
<dbReference type="PANTHER" id="PTHR37999">
    <property type="entry name" value="MUCIN-17"/>
    <property type="match status" value="1"/>
</dbReference>
<dbReference type="Pfam" id="PF01390">
    <property type="entry name" value="SEA"/>
    <property type="match status" value="1"/>
</dbReference>
<dbReference type="OrthoDB" id="7493297at2759"/>
<evidence type="ECO:0000259" key="1">
    <source>
        <dbReference type="PROSITE" id="PS50024"/>
    </source>
</evidence>
<dbReference type="InterPro" id="IPR036364">
    <property type="entry name" value="SEA_dom_sf"/>
</dbReference>
<dbReference type="Gene3D" id="3.30.70.960">
    <property type="entry name" value="SEA domain"/>
    <property type="match status" value="1"/>
</dbReference>
<dbReference type="InterPro" id="IPR053311">
    <property type="entry name" value="Mucosal_Integrity_Assoc"/>
</dbReference>
<feature type="domain" description="SEA" evidence="1">
    <location>
        <begin position="39"/>
        <end position="160"/>
    </location>
</feature>
<evidence type="ECO:0000313" key="2">
    <source>
        <dbReference type="EMBL" id="NXA44054.1"/>
    </source>
</evidence>
<reference evidence="2 3" key="1">
    <citation type="submission" date="2019-09" db="EMBL/GenBank/DDBJ databases">
        <title>Bird 10,000 Genomes (B10K) Project - Family phase.</title>
        <authorList>
            <person name="Zhang G."/>
        </authorList>
    </citation>
    <scope>NUCLEOTIDE SEQUENCE [LARGE SCALE GENOMIC DNA]</scope>
    <source>
        <strain evidence="2">B10K-LSUMZ-16893</strain>
    </source>
</reference>
<dbReference type="InterPro" id="IPR000082">
    <property type="entry name" value="SEA_dom"/>
</dbReference>
<accession>A0A7K7VU87</accession>
<dbReference type="PROSITE" id="PS50024">
    <property type="entry name" value="SEA"/>
    <property type="match status" value="1"/>
</dbReference>
<dbReference type="EMBL" id="VZSX01000413">
    <property type="protein sequence ID" value="NXA44054.1"/>
    <property type="molecule type" value="Genomic_DNA"/>
</dbReference>
<organism evidence="2 3">
    <name type="scientific">Eudromia elegans</name>
    <name type="common">Elegant crested-tinamou</name>
    <dbReference type="NCBI Taxonomy" id="8805"/>
    <lineage>
        <taxon>Eukaryota</taxon>
        <taxon>Metazoa</taxon>
        <taxon>Chordata</taxon>
        <taxon>Craniata</taxon>
        <taxon>Vertebrata</taxon>
        <taxon>Euteleostomi</taxon>
        <taxon>Archelosauria</taxon>
        <taxon>Archosauria</taxon>
        <taxon>Dinosauria</taxon>
        <taxon>Saurischia</taxon>
        <taxon>Theropoda</taxon>
        <taxon>Coelurosauria</taxon>
        <taxon>Aves</taxon>
        <taxon>Palaeognathae</taxon>
        <taxon>Tinamiformes</taxon>
        <taxon>Tinamidae</taxon>
        <taxon>Eudromia</taxon>
    </lineage>
</organism>
<keyword evidence="3" id="KW-1185">Reference proteome</keyword>
<dbReference type="PANTHER" id="PTHR37999:SF2">
    <property type="entry name" value="MUCIN-17"/>
    <property type="match status" value="1"/>
</dbReference>
<dbReference type="Proteomes" id="UP000533954">
    <property type="component" value="Unassembled WGS sequence"/>
</dbReference>
<name>A0A7K7VU87_EUDEL</name>
<dbReference type="SMART" id="SM00200">
    <property type="entry name" value="SEA"/>
    <property type="match status" value="1"/>
</dbReference>
<feature type="non-terminal residue" evidence="2">
    <location>
        <position position="1"/>
    </location>
</feature>
<evidence type="ECO:0000313" key="3">
    <source>
        <dbReference type="Proteomes" id="UP000533954"/>
    </source>
</evidence>
<dbReference type="AlphaFoldDB" id="A0A7K7VU87"/>
<feature type="non-terminal residue" evidence="2">
    <location>
        <position position="218"/>
    </location>
</feature>
<comment type="caution">
    <text evidence="2">The sequence shown here is derived from an EMBL/GenBank/DDBJ whole genome shotgun (WGS) entry which is preliminary data.</text>
</comment>
<gene>
    <name evidence="2" type="primary">Muc3b</name>
    <name evidence="2" type="ORF">EUDELE_R15066</name>
</gene>